<evidence type="ECO:0000313" key="2">
    <source>
        <dbReference type="EMBL" id="KAJ3479897.1"/>
    </source>
</evidence>
<sequence>MGESIPAEELATNLAKLYDDYKQTIPKLESIPYAPPPPIITITKDAEPSLLPDTVPTEVSLLRTQTVVETSEGTPPSTVAREEYAMSRTQLKLTSEEGQFWSNLLHLFSTSAPLPTWTATPSANAEPEPEPDAELQTHLTL</sequence>
<accession>A0AAD5UX36</accession>
<dbReference type="EMBL" id="JANAWD010000408">
    <property type="protein sequence ID" value="KAJ3479897.1"/>
    <property type="molecule type" value="Genomic_DNA"/>
</dbReference>
<reference evidence="2" key="1">
    <citation type="submission" date="2022-07" db="EMBL/GenBank/DDBJ databases">
        <title>Genome Sequence of Physisporinus lineatus.</title>
        <authorList>
            <person name="Buettner E."/>
        </authorList>
    </citation>
    <scope>NUCLEOTIDE SEQUENCE</scope>
    <source>
        <strain evidence="2">VT162</strain>
    </source>
</reference>
<gene>
    <name evidence="2" type="ORF">NLI96_g8735</name>
</gene>
<evidence type="ECO:0000256" key="1">
    <source>
        <dbReference type="SAM" id="MobiDB-lite"/>
    </source>
</evidence>
<name>A0AAD5UX36_9APHY</name>
<dbReference type="AlphaFoldDB" id="A0AAD5UX36"/>
<dbReference type="Proteomes" id="UP001212997">
    <property type="component" value="Unassembled WGS sequence"/>
</dbReference>
<protein>
    <submittedName>
        <fullName evidence="2">Uncharacterized protein</fullName>
    </submittedName>
</protein>
<proteinExistence type="predicted"/>
<keyword evidence="3" id="KW-1185">Reference proteome</keyword>
<organism evidence="2 3">
    <name type="scientific">Meripilus lineatus</name>
    <dbReference type="NCBI Taxonomy" id="2056292"/>
    <lineage>
        <taxon>Eukaryota</taxon>
        <taxon>Fungi</taxon>
        <taxon>Dikarya</taxon>
        <taxon>Basidiomycota</taxon>
        <taxon>Agaricomycotina</taxon>
        <taxon>Agaricomycetes</taxon>
        <taxon>Polyporales</taxon>
        <taxon>Meripilaceae</taxon>
        <taxon>Meripilus</taxon>
    </lineage>
</organism>
<comment type="caution">
    <text evidence="2">The sequence shown here is derived from an EMBL/GenBank/DDBJ whole genome shotgun (WGS) entry which is preliminary data.</text>
</comment>
<feature type="region of interest" description="Disordered" evidence="1">
    <location>
        <begin position="117"/>
        <end position="141"/>
    </location>
</feature>
<evidence type="ECO:0000313" key="3">
    <source>
        <dbReference type="Proteomes" id="UP001212997"/>
    </source>
</evidence>